<dbReference type="OrthoDB" id="3295542at2"/>
<proteinExistence type="predicted"/>
<keyword evidence="2" id="KW-1133">Transmembrane helix</keyword>
<dbReference type="AlphaFoldDB" id="A0A3N4A4S4"/>
<evidence type="ECO:0000256" key="1">
    <source>
        <dbReference type="SAM" id="MobiDB-lite"/>
    </source>
</evidence>
<gene>
    <name evidence="3" type="ORF">EDL96_05815</name>
</gene>
<dbReference type="EMBL" id="RKMF01000006">
    <property type="protein sequence ID" value="ROZ63599.1"/>
    <property type="molecule type" value="Genomic_DNA"/>
</dbReference>
<evidence type="ECO:0008006" key="5">
    <source>
        <dbReference type="Google" id="ProtNLM"/>
    </source>
</evidence>
<name>A0A3N4A4S4_9MICC</name>
<accession>A0A3N4A4S4</accession>
<dbReference type="Pfam" id="PF09656">
    <property type="entry name" value="PGPGW"/>
    <property type="match status" value="1"/>
</dbReference>
<reference evidence="3 4" key="1">
    <citation type="submission" date="2018-10" db="EMBL/GenBank/DDBJ databases">
        <title>Kocuria sp. M5W7-7, whole genome shotgun sequence.</title>
        <authorList>
            <person name="Tuo L."/>
        </authorList>
    </citation>
    <scope>NUCLEOTIDE SEQUENCE [LARGE SCALE GENOMIC DNA]</scope>
    <source>
        <strain evidence="3 4">M5W7-7</strain>
    </source>
</reference>
<feature type="transmembrane region" description="Helical" evidence="2">
    <location>
        <begin position="6"/>
        <end position="39"/>
    </location>
</feature>
<keyword evidence="2" id="KW-0472">Membrane</keyword>
<evidence type="ECO:0000256" key="2">
    <source>
        <dbReference type="SAM" id="Phobius"/>
    </source>
</evidence>
<comment type="caution">
    <text evidence="3">The sequence shown here is derived from an EMBL/GenBank/DDBJ whole genome shotgun (WGS) entry which is preliminary data.</text>
</comment>
<keyword evidence="2" id="KW-0812">Transmembrane</keyword>
<protein>
    <recommendedName>
        <fullName evidence="5">TIGR02611 family protein</fullName>
    </recommendedName>
</protein>
<feature type="region of interest" description="Disordered" evidence="1">
    <location>
        <begin position="90"/>
        <end position="111"/>
    </location>
</feature>
<keyword evidence="4" id="KW-1185">Reference proteome</keyword>
<evidence type="ECO:0000313" key="4">
    <source>
        <dbReference type="Proteomes" id="UP000270616"/>
    </source>
</evidence>
<dbReference type="Proteomes" id="UP000270616">
    <property type="component" value="Unassembled WGS sequence"/>
</dbReference>
<sequence length="111" mass="12574">MTVRGSITLIGLLLFVAGVAMLVLPGPGWVFIFLGIGVWSMEFDWAHRLNQWALRHLSLWWARLRETPVVQWWHWCVSGARARVLQNEAGAQRQAQGRPVRFSARNAGPGQ</sequence>
<evidence type="ECO:0000313" key="3">
    <source>
        <dbReference type="EMBL" id="ROZ63599.1"/>
    </source>
</evidence>
<organism evidence="3 4">
    <name type="scientific">Kocuria soli</name>
    <dbReference type="NCBI Taxonomy" id="2485125"/>
    <lineage>
        <taxon>Bacteria</taxon>
        <taxon>Bacillati</taxon>
        <taxon>Actinomycetota</taxon>
        <taxon>Actinomycetes</taxon>
        <taxon>Micrococcales</taxon>
        <taxon>Micrococcaceae</taxon>
        <taxon>Kocuria</taxon>
    </lineage>
</organism>
<dbReference type="InterPro" id="IPR019099">
    <property type="entry name" value="Uncharacterised_PGPGW_TM"/>
</dbReference>